<dbReference type="AlphaFoldDB" id="A0A1I6A7H3"/>
<dbReference type="PANTHER" id="PTHR41523">
    <property type="entry name" value="TWO-COMPONENT SYSTEM SENSOR PROTEIN"/>
    <property type="match status" value="1"/>
</dbReference>
<dbReference type="Gene3D" id="3.30.450.20">
    <property type="entry name" value="PAS domain"/>
    <property type="match status" value="3"/>
</dbReference>
<dbReference type="EMBL" id="FOXV01000015">
    <property type="protein sequence ID" value="SFQ64585.1"/>
    <property type="molecule type" value="Genomic_DNA"/>
</dbReference>
<dbReference type="CDD" id="cd00130">
    <property type="entry name" value="PAS"/>
    <property type="match status" value="2"/>
</dbReference>
<dbReference type="PANTHER" id="PTHR41523:SF8">
    <property type="entry name" value="ETHYLENE RESPONSE SENSOR PROTEIN"/>
    <property type="match status" value="1"/>
</dbReference>
<dbReference type="InterPro" id="IPR011102">
    <property type="entry name" value="Sig_transdc_His_kinase_HWE"/>
</dbReference>
<sequence length="598" mass="66814">MGHNAQGAMHTHVPFREVLDQVISFVGLLDPQGCILDVNEPALEIAGISLNDVLGRRLDESFWFSHDLIEKRRIKDAVLRAQEGQRVRFDATARVAGGKTIDIDFQIAPHYAETGELISLVPSAIDISDRKATERQLKAAQEAFESAIRNSPFGVMLFDKELRVKVMSKGASAVFPDEDHVTGRDMYSLLRDMWPYDFAKEIIGNYYHVLVSGSPVEVKNAMGIRADTGAEEAYDYRLERALLPDGTYGVICYFYDLSERRSLENEVRESEQLFRSTFENAAVGIAHVARDGTWLRANHKLSEILGYTPAELEQITFQDITHQDDLDADLQLLEKVIQGQIDDYVIEKRYVHKHGHTIWAILSVGAVRNDDGSIERFISTINDISAQKEAESARDMLVFELNHRVKNMMATIQSVASNTMRSSSSYDDFKESFSGRLQAISKAHDSIFKSPDQKVDLMEIIKEQFEVYLDLDAARLEFTGDPITMDSQAARGMGIIVHEMVTNAMKYGSLSNDTGNVTVSWALRAQDNGTGVNLTWKESGGPSVSKPDNVGFGSRLIEILVEQRLGGSMNRTFSPDGLRCDISFEVLHGTTELSGVRL</sequence>
<evidence type="ECO:0000256" key="13">
    <source>
        <dbReference type="ARBA" id="ARBA00022991"/>
    </source>
</evidence>
<accession>A0A1I6A7H3</accession>
<dbReference type="RefSeq" id="WP_139218728.1">
    <property type="nucleotide sequence ID" value="NZ_FOXV01000015.1"/>
</dbReference>
<dbReference type="Pfam" id="PF08447">
    <property type="entry name" value="PAS_3"/>
    <property type="match status" value="1"/>
</dbReference>
<evidence type="ECO:0000256" key="10">
    <source>
        <dbReference type="ARBA" id="ARBA00022741"/>
    </source>
</evidence>
<keyword evidence="8" id="KW-0808">Transferase</keyword>
<evidence type="ECO:0000256" key="4">
    <source>
        <dbReference type="ARBA" id="ARBA00022553"/>
    </source>
</evidence>
<dbReference type="GO" id="GO:0005524">
    <property type="term" value="F:ATP binding"/>
    <property type="evidence" value="ECO:0007669"/>
    <property type="project" value="UniProtKB-KW"/>
</dbReference>
<evidence type="ECO:0000256" key="6">
    <source>
        <dbReference type="ARBA" id="ARBA00022630"/>
    </source>
</evidence>
<evidence type="ECO:0000313" key="18">
    <source>
        <dbReference type="EMBL" id="SFQ64585.1"/>
    </source>
</evidence>
<dbReference type="InterPro" id="IPR000700">
    <property type="entry name" value="PAS-assoc_C"/>
</dbReference>
<keyword evidence="3" id="KW-0600">Photoreceptor protein</keyword>
<evidence type="ECO:0000313" key="19">
    <source>
        <dbReference type="Proteomes" id="UP000243106"/>
    </source>
</evidence>
<dbReference type="PROSITE" id="PS50112">
    <property type="entry name" value="PAS"/>
    <property type="match status" value="2"/>
</dbReference>
<dbReference type="SMART" id="SM00911">
    <property type="entry name" value="HWE_HK"/>
    <property type="match status" value="1"/>
</dbReference>
<dbReference type="Pfam" id="PF08448">
    <property type="entry name" value="PAS_4"/>
    <property type="match status" value="1"/>
</dbReference>
<dbReference type="InterPro" id="IPR013656">
    <property type="entry name" value="PAS_4"/>
</dbReference>
<dbReference type="InterPro" id="IPR035965">
    <property type="entry name" value="PAS-like_dom_sf"/>
</dbReference>
<keyword evidence="15" id="KW-0675">Receptor</keyword>
<dbReference type="SUPFAM" id="SSF55874">
    <property type="entry name" value="ATPase domain of HSP90 chaperone/DNA topoisomerase II/histidine kinase"/>
    <property type="match status" value="1"/>
</dbReference>
<dbReference type="Proteomes" id="UP000243106">
    <property type="component" value="Unassembled WGS sequence"/>
</dbReference>
<feature type="domain" description="PAC" evidence="17">
    <location>
        <begin position="85"/>
        <end position="139"/>
    </location>
</feature>
<evidence type="ECO:0000256" key="7">
    <source>
        <dbReference type="ARBA" id="ARBA00022643"/>
    </source>
</evidence>
<keyword evidence="14" id="KW-0843">Virulence</keyword>
<dbReference type="Pfam" id="PF07536">
    <property type="entry name" value="HWE_HK"/>
    <property type="match status" value="1"/>
</dbReference>
<dbReference type="SMART" id="SM00086">
    <property type="entry name" value="PAC"/>
    <property type="match status" value="2"/>
</dbReference>
<keyword evidence="7" id="KW-0288">FMN</keyword>
<dbReference type="InterPro" id="IPR013655">
    <property type="entry name" value="PAS_fold_3"/>
</dbReference>
<feature type="domain" description="PAS" evidence="16">
    <location>
        <begin position="270"/>
        <end position="340"/>
    </location>
</feature>
<keyword evidence="11" id="KW-0418">Kinase</keyword>
<keyword evidence="6" id="KW-0285">Flavoprotein</keyword>
<keyword evidence="10" id="KW-0547">Nucleotide-binding</keyword>
<reference evidence="19" key="1">
    <citation type="submission" date="2016-10" db="EMBL/GenBank/DDBJ databases">
        <authorList>
            <person name="Varghese N."/>
            <person name="Submissions S."/>
        </authorList>
    </citation>
    <scope>NUCLEOTIDE SEQUENCE [LARGE SCALE GENOMIC DNA]</scope>
    <source>
        <strain evidence="19">JCM 10271</strain>
    </source>
</reference>
<evidence type="ECO:0000256" key="2">
    <source>
        <dbReference type="ARBA" id="ARBA00012438"/>
    </source>
</evidence>
<comment type="catalytic activity">
    <reaction evidence="1">
        <text>ATP + protein L-histidine = ADP + protein N-phospho-L-histidine.</text>
        <dbReference type="EC" id="2.7.13.3"/>
    </reaction>
</comment>
<evidence type="ECO:0000256" key="15">
    <source>
        <dbReference type="ARBA" id="ARBA00023170"/>
    </source>
</evidence>
<dbReference type="EC" id="2.7.13.3" evidence="2"/>
<keyword evidence="4" id="KW-0597">Phosphoprotein</keyword>
<evidence type="ECO:0000256" key="8">
    <source>
        <dbReference type="ARBA" id="ARBA00022679"/>
    </source>
</evidence>
<dbReference type="GO" id="GO:0009881">
    <property type="term" value="F:photoreceptor activity"/>
    <property type="evidence" value="ECO:0007669"/>
    <property type="project" value="UniProtKB-KW"/>
</dbReference>
<keyword evidence="13" id="KW-0157">Chromophore</keyword>
<dbReference type="STRING" id="93684.SAMN05421853_11582"/>
<evidence type="ECO:0000256" key="9">
    <source>
        <dbReference type="ARBA" id="ARBA00022737"/>
    </source>
</evidence>
<keyword evidence="12" id="KW-0067">ATP-binding</keyword>
<keyword evidence="19" id="KW-1185">Reference proteome</keyword>
<evidence type="ECO:0000256" key="3">
    <source>
        <dbReference type="ARBA" id="ARBA00022543"/>
    </source>
</evidence>
<dbReference type="Gene3D" id="3.30.565.10">
    <property type="entry name" value="Histidine kinase-like ATPase, C-terminal domain"/>
    <property type="match status" value="1"/>
</dbReference>
<proteinExistence type="predicted"/>
<protein>
    <recommendedName>
        <fullName evidence="2">histidine kinase</fullName>
        <ecNumber evidence="2">2.7.13.3</ecNumber>
    </recommendedName>
</protein>
<dbReference type="SUPFAM" id="SSF55785">
    <property type="entry name" value="PYP-like sensor domain (PAS domain)"/>
    <property type="match status" value="3"/>
</dbReference>
<evidence type="ECO:0000256" key="12">
    <source>
        <dbReference type="ARBA" id="ARBA00022840"/>
    </source>
</evidence>
<evidence type="ECO:0000256" key="14">
    <source>
        <dbReference type="ARBA" id="ARBA00023026"/>
    </source>
</evidence>
<evidence type="ECO:0000256" key="5">
    <source>
        <dbReference type="ARBA" id="ARBA00022606"/>
    </source>
</evidence>
<dbReference type="GO" id="GO:0004673">
    <property type="term" value="F:protein histidine kinase activity"/>
    <property type="evidence" value="ECO:0007669"/>
    <property type="project" value="UniProtKB-EC"/>
</dbReference>
<feature type="domain" description="PAC" evidence="17">
    <location>
        <begin position="344"/>
        <end position="396"/>
    </location>
</feature>
<gene>
    <name evidence="18" type="ORF">SAMN05421853_11582</name>
</gene>
<dbReference type="NCBIfam" id="TIGR00229">
    <property type="entry name" value="sensory_box"/>
    <property type="match status" value="2"/>
</dbReference>
<organism evidence="18 19">
    <name type="scientific">Roseivivax halotolerans</name>
    <dbReference type="NCBI Taxonomy" id="93684"/>
    <lineage>
        <taxon>Bacteria</taxon>
        <taxon>Pseudomonadati</taxon>
        <taxon>Pseudomonadota</taxon>
        <taxon>Alphaproteobacteria</taxon>
        <taxon>Rhodobacterales</taxon>
        <taxon>Roseobacteraceae</taxon>
        <taxon>Roseivivax</taxon>
    </lineage>
</organism>
<dbReference type="PROSITE" id="PS50113">
    <property type="entry name" value="PAC"/>
    <property type="match status" value="2"/>
</dbReference>
<evidence type="ECO:0000256" key="11">
    <source>
        <dbReference type="ARBA" id="ARBA00022777"/>
    </source>
</evidence>
<evidence type="ECO:0000256" key="1">
    <source>
        <dbReference type="ARBA" id="ARBA00000085"/>
    </source>
</evidence>
<dbReference type="SMART" id="SM00091">
    <property type="entry name" value="PAS"/>
    <property type="match status" value="3"/>
</dbReference>
<feature type="domain" description="PAS" evidence="16">
    <location>
        <begin position="11"/>
        <end position="56"/>
    </location>
</feature>
<evidence type="ECO:0000259" key="16">
    <source>
        <dbReference type="PROSITE" id="PS50112"/>
    </source>
</evidence>
<keyword evidence="9" id="KW-0677">Repeat</keyword>
<evidence type="ECO:0000259" key="17">
    <source>
        <dbReference type="PROSITE" id="PS50113"/>
    </source>
</evidence>
<dbReference type="InterPro" id="IPR036890">
    <property type="entry name" value="HATPase_C_sf"/>
</dbReference>
<dbReference type="InterPro" id="IPR000014">
    <property type="entry name" value="PAS"/>
</dbReference>
<name>A0A1I6A7H3_9RHOB</name>
<dbReference type="InterPro" id="IPR001610">
    <property type="entry name" value="PAC"/>
</dbReference>
<keyword evidence="5" id="KW-0716">Sensory transduction</keyword>